<keyword evidence="3" id="KW-0028">Amino-acid biosynthesis</keyword>
<keyword evidence="4 7" id="KW-0378">Hydrolase</keyword>
<reference evidence="7 8" key="1">
    <citation type="submission" date="2019-01" db="EMBL/GenBank/DDBJ databases">
        <title>Chengkuizengella sp. nov., isolated from deep-sea sediment of East Pacific Ocean.</title>
        <authorList>
            <person name="Yang J."/>
            <person name="Lai Q."/>
            <person name="Shao Z."/>
        </authorList>
    </citation>
    <scope>NUCLEOTIDE SEQUENCE [LARGE SCALE GENOMIC DNA]</scope>
    <source>
        <strain evidence="7 8">YPA3-1-1</strain>
    </source>
</reference>
<dbReference type="Pfam" id="PF01048">
    <property type="entry name" value="PNP_UDP_1"/>
    <property type="match status" value="1"/>
</dbReference>
<dbReference type="AlphaFoldDB" id="A0A6N9Q750"/>
<dbReference type="NCBIfam" id="NF004079">
    <property type="entry name" value="PRK05584.1"/>
    <property type="match status" value="1"/>
</dbReference>
<evidence type="ECO:0000256" key="3">
    <source>
        <dbReference type="ARBA" id="ARBA00022605"/>
    </source>
</evidence>
<accession>A0A6N9Q750</accession>
<dbReference type="GO" id="GO:0019284">
    <property type="term" value="P:L-methionine salvage from S-adenosylmethionine"/>
    <property type="evidence" value="ECO:0007669"/>
    <property type="project" value="TreeGrafter"/>
</dbReference>
<sequence>MIYPKIGIIGAMDEEIKRFLNHIDNPKTVVKAGIQFYEGNFYDTKVVLCKSGVGKVNAAICSQILIDTFRVGAIIFTGVAGALHPELQIGDILISTDCMHHDMDATALGFDKGMIPYDKISIFKADHQLINLASNASEKWFKGHTRKGRVLSGDQFIADREIVRNLHEQLGGDCTEMEGAAVAQVCSMNEVPFVIIRSMSDKADGSANVNFAEFVVQASQHSYQIVEHMFKNINPH</sequence>
<evidence type="ECO:0000313" key="7">
    <source>
        <dbReference type="EMBL" id="NBI30687.1"/>
    </source>
</evidence>
<comment type="caution">
    <text evidence="7">The sequence shown here is derived from an EMBL/GenBank/DDBJ whole genome shotgun (WGS) entry which is preliminary data.</text>
</comment>
<dbReference type="GO" id="GO:0008930">
    <property type="term" value="F:methylthioadenosine nucleosidase activity"/>
    <property type="evidence" value="ECO:0007669"/>
    <property type="project" value="InterPro"/>
</dbReference>
<dbReference type="UniPathway" id="UPA00904">
    <property type="reaction ID" value="UER00871"/>
</dbReference>
<dbReference type="Gene3D" id="3.40.50.1580">
    <property type="entry name" value="Nucleoside phosphorylase domain"/>
    <property type="match status" value="1"/>
</dbReference>
<dbReference type="RefSeq" id="WP_160647503.1">
    <property type="nucleotide sequence ID" value="NZ_SIJB01000036.1"/>
</dbReference>
<evidence type="ECO:0000256" key="2">
    <source>
        <dbReference type="ARBA" id="ARBA00011974"/>
    </source>
</evidence>
<dbReference type="InterPro" id="IPR000845">
    <property type="entry name" value="Nucleoside_phosphorylase_d"/>
</dbReference>
<gene>
    <name evidence="7" type="ORF">ERL59_17185</name>
</gene>
<name>A0A6N9Q750_9BACL</name>
<dbReference type="CDD" id="cd09008">
    <property type="entry name" value="MTAN"/>
    <property type="match status" value="1"/>
</dbReference>
<dbReference type="SUPFAM" id="SSF53167">
    <property type="entry name" value="Purine and uridine phosphorylases"/>
    <property type="match status" value="1"/>
</dbReference>
<dbReference type="GO" id="GO:0019509">
    <property type="term" value="P:L-methionine salvage from methylthioadenosine"/>
    <property type="evidence" value="ECO:0007669"/>
    <property type="project" value="UniProtKB-UniPathway"/>
</dbReference>
<dbReference type="PANTHER" id="PTHR46832:SF1">
    <property type="entry name" value="5'-METHYLTHIOADENOSINE_S-ADENOSYLHOMOCYSTEINE NUCLEOSIDASE"/>
    <property type="match status" value="1"/>
</dbReference>
<proteinExistence type="predicted"/>
<dbReference type="Proteomes" id="UP000448943">
    <property type="component" value="Unassembled WGS sequence"/>
</dbReference>
<dbReference type="OrthoDB" id="9792278at2"/>
<keyword evidence="8" id="KW-1185">Reference proteome</keyword>
<keyword evidence="7" id="KW-0326">Glycosidase</keyword>
<dbReference type="GO" id="GO:0005829">
    <property type="term" value="C:cytosol"/>
    <property type="evidence" value="ECO:0007669"/>
    <property type="project" value="TreeGrafter"/>
</dbReference>
<dbReference type="PANTHER" id="PTHR46832">
    <property type="entry name" value="5'-METHYLTHIOADENOSINE/S-ADENOSYLHOMOCYSTEINE NUCLEOSIDASE"/>
    <property type="match status" value="1"/>
</dbReference>
<dbReference type="InterPro" id="IPR035994">
    <property type="entry name" value="Nucleoside_phosphorylase_sf"/>
</dbReference>
<evidence type="ECO:0000259" key="6">
    <source>
        <dbReference type="Pfam" id="PF01048"/>
    </source>
</evidence>
<evidence type="ECO:0000313" key="8">
    <source>
        <dbReference type="Proteomes" id="UP000448943"/>
    </source>
</evidence>
<dbReference type="GO" id="GO:0009164">
    <property type="term" value="P:nucleoside catabolic process"/>
    <property type="evidence" value="ECO:0007669"/>
    <property type="project" value="InterPro"/>
</dbReference>
<keyword evidence="5" id="KW-0486">Methionine biosynthesis</keyword>
<evidence type="ECO:0000256" key="5">
    <source>
        <dbReference type="ARBA" id="ARBA00023167"/>
    </source>
</evidence>
<evidence type="ECO:0000256" key="1">
    <source>
        <dbReference type="ARBA" id="ARBA00004945"/>
    </source>
</evidence>
<feature type="domain" description="Nucleoside phosphorylase" evidence="6">
    <location>
        <begin position="5"/>
        <end position="230"/>
    </location>
</feature>
<dbReference type="EC" id="3.2.2.9" evidence="2"/>
<organism evidence="7 8">
    <name type="scientific">Chengkuizengella marina</name>
    <dbReference type="NCBI Taxonomy" id="2507566"/>
    <lineage>
        <taxon>Bacteria</taxon>
        <taxon>Bacillati</taxon>
        <taxon>Bacillota</taxon>
        <taxon>Bacilli</taxon>
        <taxon>Bacillales</taxon>
        <taxon>Paenibacillaceae</taxon>
        <taxon>Chengkuizengella</taxon>
    </lineage>
</organism>
<protein>
    <recommendedName>
        <fullName evidence="2">adenosylhomocysteine nucleosidase</fullName>
        <ecNumber evidence="2">3.2.2.9</ecNumber>
    </recommendedName>
</protein>
<dbReference type="GO" id="GO:0008782">
    <property type="term" value="F:adenosylhomocysteine nucleosidase activity"/>
    <property type="evidence" value="ECO:0007669"/>
    <property type="project" value="UniProtKB-EC"/>
</dbReference>
<dbReference type="InterPro" id="IPR010049">
    <property type="entry name" value="MTA_SAH_Nsdase"/>
</dbReference>
<dbReference type="NCBIfam" id="TIGR01704">
    <property type="entry name" value="MTA_SAH-Nsdase"/>
    <property type="match status" value="1"/>
</dbReference>
<evidence type="ECO:0000256" key="4">
    <source>
        <dbReference type="ARBA" id="ARBA00022801"/>
    </source>
</evidence>
<dbReference type="EMBL" id="SIJB01000036">
    <property type="protein sequence ID" value="NBI30687.1"/>
    <property type="molecule type" value="Genomic_DNA"/>
</dbReference>
<comment type="pathway">
    <text evidence="1">Amino-acid biosynthesis; L-methionine biosynthesis via salvage pathway; S-methyl-5-thio-alpha-D-ribose 1-phosphate from S-methyl-5'-thioadenosine (hydrolase route): step 1/2.</text>
</comment>